<evidence type="ECO:0000313" key="3">
    <source>
        <dbReference type="Proteomes" id="UP000241736"/>
    </source>
</evidence>
<dbReference type="AlphaFoldDB" id="A0A2P6M948"/>
<feature type="chain" id="PRO_5015157722" evidence="1">
    <location>
        <begin position="26"/>
        <end position="75"/>
    </location>
</feature>
<protein>
    <submittedName>
        <fullName evidence="2">Uncharacterized protein</fullName>
    </submittedName>
</protein>
<evidence type="ECO:0000256" key="1">
    <source>
        <dbReference type="SAM" id="SignalP"/>
    </source>
</evidence>
<accession>A0A2P6M948</accession>
<dbReference type="EMBL" id="PVLF01000007">
    <property type="protein sequence ID" value="PRH82505.1"/>
    <property type="molecule type" value="Genomic_DNA"/>
</dbReference>
<dbReference type="Proteomes" id="UP000241736">
    <property type="component" value="Unassembled WGS sequence"/>
</dbReference>
<reference evidence="2 3" key="1">
    <citation type="submission" date="2018-03" db="EMBL/GenBank/DDBJ databases">
        <title>Arenimonas caeni sp. nov., isolated from activated sludge.</title>
        <authorList>
            <person name="Liu H."/>
        </authorList>
    </citation>
    <scope>NUCLEOTIDE SEQUENCE [LARGE SCALE GENOMIC DNA]</scope>
    <source>
        <strain evidence="3">z29</strain>
    </source>
</reference>
<proteinExistence type="predicted"/>
<name>A0A2P6M948_9GAMM</name>
<comment type="caution">
    <text evidence="2">The sequence shown here is derived from an EMBL/GenBank/DDBJ whole genome shotgun (WGS) entry which is preliminary data.</text>
</comment>
<dbReference type="OrthoDB" id="5966764at2"/>
<organism evidence="2 3">
    <name type="scientific">Arenimonas caeni</name>
    <dbReference type="NCBI Taxonomy" id="2058085"/>
    <lineage>
        <taxon>Bacteria</taxon>
        <taxon>Pseudomonadati</taxon>
        <taxon>Pseudomonadota</taxon>
        <taxon>Gammaproteobacteria</taxon>
        <taxon>Lysobacterales</taxon>
        <taxon>Lysobacteraceae</taxon>
        <taxon>Arenimonas</taxon>
    </lineage>
</organism>
<dbReference type="RefSeq" id="WP_106990278.1">
    <property type="nucleotide sequence ID" value="NZ_KZ679088.1"/>
</dbReference>
<evidence type="ECO:0000313" key="2">
    <source>
        <dbReference type="EMBL" id="PRH82505.1"/>
    </source>
</evidence>
<feature type="signal peptide" evidence="1">
    <location>
        <begin position="1"/>
        <end position="25"/>
    </location>
</feature>
<sequence length="75" mass="7707">MNPRTHLHRSLAALPLLALGLVATLHEPPSLPQVLEDVVSTGLACSAGPGQAGPRGLARMPGDLGLLARRLHCSG</sequence>
<keyword evidence="3" id="KW-1185">Reference proteome</keyword>
<keyword evidence="1" id="KW-0732">Signal</keyword>
<gene>
    <name evidence="2" type="ORF">C6N40_06885</name>
</gene>